<keyword evidence="2" id="KW-0539">Nucleus</keyword>
<feature type="region of interest" description="Disordered" evidence="3">
    <location>
        <begin position="1"/>
        <end position="47"/>
    </location>
</feature>
<evidence type="ECO:0000313" key="5">
    <source>
        <dbReference type="EMBL" id="KAJ4460530.1"/>
    </source>
</evidence>
<evidence type="ECO:0000256" key="2">
    <source>
        <dbReference type="ARBA" id="ARBA00023242"/>
    </source>
</evidence>
<dbReference type="EMBL" id="JAPMOS010000012">
    <property type="protein sequence ID" value="KAJ4460530.1"/>
    <property type="molecule type" value="Genomic_DNA"/>
</dbReference>
<evidence type="ECO:0000259" key="4">
    <source>
        <dbReference type="Pfam" id="PF00808"/>
    </source>
</evidence>
<dbReference type="InterPro" id="IPR009072">
    <property type="entry name" value="Histone-fold"/>
</dbReference>
<name>A0ABQ8UUW9_9EUKA</name>
<dbReference type="SUPFAM" id="SSF47113">
    <property type="entry name" value="Histone-fold"/>
    <property type="match status" value="1"/>
</dbReference>
<feature type="domain" description="Transcription factor CBF/NF-Y/archaeal histone" evidence="4">
    <location>
        <begin position="51"/>
        <end position="114"/>
    </location>
</feature>
<accession>A0ABQ8UUW9</accession>
<dbReference type="InterPro" id="IPR050568">
    <property type="entry name" value="Transcr_DNA_Rep_Reg"/>
</dbReference>
<dbReference type="PANTHER" id="PTHR10252">
    <property type="entry name" value="HISTONE-LIKE TRANSCRIPTION FACTOR CCAAT-RELATED"/>
    <property type="match status" value="1"/>
</dbReference>
<comment type="caution">
    <text evidence="5">The sequence shown here is derived from an EMBL/GenBank/DDBJ whole genome shotgun (WGS) entry which is preliminary data.</text>
</comment>
<proteinExistence type="predicted"/>
<evidence type="ECO:0000256" key="3">
    <source>
        <dbReference type="SAM" id="MobiDB-lite"/>
    </source>
</evidence>
<keyword evidence="6" id="KW-1185">Reference proteome</keyword>
<feature type="compositionally biased region" description="Low complexity" evidence="3">
    <location>
        <begin position="154"/>
        <end position="184"/>
    </location>
</feature>
<gene>
    <name evidence="5" type="ORF">PAPYR_3148</name>
</gene>
<dbReference type="Proteomes" id="UP001141327">
    <property type="component" value="Unassembled WGS sequence"/>
</dbReference>
<dbReference type="Gene3D" id="1.10.20.10">
    <property type="entry name" value="Histone, subunit A"/>
    <property type="match status" value="1"/>
</dbReference>
<reference evidence="5" key="1">
    <citation type="journal article" date="2022" name="bioRxiv">
        <title>Genomics of Preaxostyla Flagellates Illuminates Evolutionary Transitions and the Path Towards Mitochondrial Loss.</title>
        <authorList>
            <person name="Novak L.V.F."/>
            <person name="Treitli S.C."/>
            <person name="Pyrih J."/>
            <person name="Halakuc P."/>
            <person name="Pipaliya S.V."/>
            <person name="Vacek V."/>
            <person name="Brzon O."/>
            <person name="Soukal P."/>
            <person name="Eme L."/>
            <person name="Dacks J.B."/>
            <person name="Karnkowska A."/>
            <person name="Elias M."/>
            <person name="Hampl V."/>
        </authorList>
    </citation>
    <scope>NUCLEOTIDE SEQUENCE</scope>
    <source>
        <strain evidence="5">RCP-MX</strain>
    </source>
</reference>
<dbReference type="Pfam" id="PF00808">
    <property type="entry name" value="CBFD_NFYB_HMF"/>
    <property type="match status" value="1"/>
</dbReference>
<feature type="compositionally biased region" description="Basic and acidic residues" evidence="3">
    <location>
        <begin position="31"/>
        <end position="47"/>
    </location>
</feature>
<comment type="subcellular location">
    <subcellularLocation>
        <location evidence="1">Nucleus</location>
    </subcellularLocation>
</comment>
<dbReference type="InterPro" id="IPR003958">
    <property type="entry name" value="CBFA_NFYB_domain"/>
</dbReference>
<feature type="region of interest" description="Disordered" evidence="3">
    <location>
        <begin position="140"/>
        <end position="193"/>
    </location>
</feature>
<feature type="compositionally biased region" description="Acidic residues" evidence="3">
    <location>
        <begin position="18"/>
        <end position="28"/>
    </location>
</feature>
<dbReference type="CDD" id="cd23645">
    <property type="entry name" value="HFD_Dpb3-like"/>
    <property type="match status" value="1"/>
</dbReference>
<sequence>MEIEKEEPAPPAPKPVVIEDDDEDEEGSQGEQEKVTEKAKQAPKERPLGLRIPLARVKKIMKQDPDLKMVKEEAVLLVAKATERFIEFLAREAVNSMNADKRKSILYKDLANVVLVHQDTLEFLQDVIPEKVTVKKVKEALAKKKPAAPGRASDAPTATDPAPGVAPSGPAAAPTSPAPEDAAPTTPPAPSAS</sequence>
<organism evidence="5 6">
    <name type="scientific">Paratrimastix pyriformis</name>
    <dbReference type="NCBI Taxonomy" id="342808"/>
    <lineage>
        <taxon>Eukaryota</taxon>
        <taxon>Metamonada</taxon>
        <taxon>Preaxostyla</taxon>
        <taxon>Paratrimastigidae</taxon>
        <taxon>Paratrimastix</taxon>
    </lineage>
</organism>
<dbReference type="PANTHER" id="PTHR10252:SF54">
    <property type="entry name" value="CHROMATIN ACCESSIBILITY COMPLEX PROTEIN 1"/>
    <property type="match status" value="1"/>
</dbReference>
<protein>
    <submittedName>
        <fullName evidence="5">DNA polymerase epsilon subunit 4</fullName>
    </submittedName>
</protein>
<evidence type="ECO:0000313" key="6">
    <source>
        <dbReference type="Proteomes" id="UP001141327"/>
    </source>
</evidence>
<evidence type="ECO:0000256" key="1">
    <source>
        <dbReference type="ARBA" id="ARBA00004123"/>
    </source>
</evidence>